<dbReference type="UniPathway" id="UPA00148"/>
<evidence type="ECO:0000313" key="11">
    <source>
        <dbReference type="Proteomes" id="UP000215405"/>
    </source>
</evidence>
<evidence type="ECO:0000256" key="3">
    <source>
        <dbReference type="ARBA" id="ARBA00019833"/>
    </source>
</evidence>
<dbReference type="Gene3D" id="3.40.50.300">
    <property type="entry name" value="P-loop containing nucleotide triphosphate hydrolases"/>
    <property type="match status" value="1"/>
</dbReference>
<dbReference type="InterPro" id="IPR002586">
    <property type="entry name" value="CobQ/CobB/MinD/ParA_Nub-bd_dom"/>
</dbReference>
<evidence type="ECO:0000259" key="8">
    <source>
        <dbReference type="Pfam" id="PF01656"/>
    </source>
</evidence>
<dbReference type="CDD" id="cd05389">
    <property type="entry name" value="CobQ_N"/>
    <property type="match status" value="1"/>
</dbReference>
<dbReference type="EMBL" id="NBYO01000002">
    <property type="protein sequence ID" value="OXT00468.1"/>
    <property type="molecule type" value="Genomic_DNA"/>
</dbReference>
<dbReference type="SUPFAM" id="SSF52540">
    <property type="entry name" value="P-loop containing nucleoside triphosphate hydrolases"/>
    <property type="match status" value="1"/>
</dbReference>
<evidence type="ECO:0000259" key="9">
    <source>
        <dbReference type="Pfam" id="PF07685"/>
    </source>
</evidence>
<evidence type="ECO:0000256" key="2">
    <source>
        <dbReference type="ARBA" id="ARBA00006205"/>
    </source>
</evidence>
<dbReference type="CDD" id="cd01750">
    <property type="entry name" value="GATase1_CobQ"/>
    <property type="match status" value="1"/>
</dbReference>
<dbReference type="Gene3D" id="3.40.50.880">
    <property type="match status" value="1"/>
</dbReference>
<dbReference type="SUPFAM" id="SSF52317">
    <property type="entry name" value="Class I glutamine amidotransferase-like"/>
    <property type="match status" value="1"/>
</dbReference>
<dbReference type="PANTHER" id="PTHR21343:SF1">
    <property type="entry name" value="COBYRIC ACID SYNTHASE"/>
    <property type="match status" value="1"/>
</dbReference>
<dbReference type="NCBIfam" id="NF001989">
    <property type="entry name" value="PRK00784.1"/>
    <property type="match status" value="1"/>
</dbReference>
<proteinExistence type="inferred from homology"/>
<comment type="caution">
    <text evidence="10">The sequence shown here is derived from an EMBL/GenBank/DDBJ whole genome shotgun (WGS) entry which is preliminary data.</text>
</comment>
<dbReference type="Proteomes" id="UP000215405">
    <property type="component" value="Unassembled WGS sequence"/>
</dbReference>
<dbReference type="GO" id="GO:0009236">
    <property type="term" value="P:cobalamin biosynthetic process"/>
    <property type="evidence" value="ECO:0007669"/>
    <property type="project" value="UniProtKB-UniRule"/>
</dbReference>
<dbReference type="HAMAP" id="MF_00028">
    <property type="entry name" value="CobQ"/>
    <property type="match status" value="1"/>
</dbReference>
<comment type="function">
    <text evidence="6 7">Catalyzes amidations at positions B, D, E, and G on adenosylcobyrinic A,C-diamide. NH(2) groups are provided by glutamine, and one molecule of ATP is hydrogenolyzed for each amidation.</text>
</comment>
<dbReference type="NCBIfam" id="TIGR00313">
    <property type="entry name" value="cobQ"/>
    <property type="match status" value="1"/>
</dbReference>
<comment type="similarity">
    <text evidence="2 7">Belongs to the CobB/CobQ family. CobQ subfamily.</text>
</comment>
<dbReference type="AlphaFoldDB" id="A0A231UX07"/>
<evidence type="ECO:0000313" key="10">
    <source>
        <dbReference type="EMBL" id="OXT00468.1"/>
    </source>
</evidence>
<dbReference type="InterPro" id="IPR047045">
    <property type="entry name" value="CobQ_N"/>
</dbReference>
<feature type="active site" description="Nucleophile" evidence="7">
    <location>
        <position position="344"/>
    </location>
</feature>
<sequence length="497" mass="52240">MNARSQSGAPTGRALMFQGTGSDVGKSLIVAGLCRALTRRGLTVRPFKPQNMSNNAAVTADGGEIGRAQALQARACGVAPHTDFNPVLLKPQGGNGSQIVVHGRVEGVAKAAAYQALKPQLMCDVMASFERLRDAADIVLIEGAGSAAEINLRAGDIANMGFARQADVPVVLIGDIDRGGVIASLVGTKAVVDPADAELICGFLVNRFRGDPSLFETGMAEIERRTGWPSFGLVLHFEDAAKLPAEDALALRARLAERPDATVSIAMIALPSVSNFDDLDPLAAEPDVRLMRIGPHEVLPAHVDCVILPGSKATLADLAVLHESGLAHDIMAHHRRGGTVFGLCGGYQMLGRTLVDPGGIEGGPDRMDGLGLLDVETTIATEKRLVEVEVTTAGASPCMLKGYEMHMGETRGPDCSRPFAHFADGSAEGARSGDGRTVGTYLHGVFANDVFRRQFLEGLGGSGGAQSYEAEIETVLDGFADHLETHCDIDGLLSHAR</sequence>
<feature type="active site" evidence="7">
    <location>
        <position position="443"/>
    </location>
</feature>
<dbReference type="GO" id="GO:0015420">
    <property type="term" value="F:ABC-type vitamin B12 transporter activity"/>
    <property type="evidence" value="ECO:0007669"/>
    <property type="project" value="UniProtKB-UniRule"/>
</dbReference>
<evidence type="ECO:0000256" key="4">
    <source>
        <dbReference type="ARBA" id="ARBA00022573"/>
    </source>
</evidence>
<evidence type="ECO:0000256" key="6">
    <source>
        <dbReference type="ARBA" id="ARBA00025166"/>
    </source>
</evidence>
<dbReference type="InterPro" id="IPR029062">
    <property type="entry name" value="Class_I_gatase-like"/>
</dbReference>
<keyword evidence="5 7" id="KW-0315">Glutamine amidotransferase</keyword>
<dbReference type="InterPro" id="IPR004459">
    <property type="entry name" value="CobQ_synth"/>
</dbReference>
<dbReference type="InterPro" id="IPR033949">
    <property type="entry name" value="CobQ_GATase1"/>
</dbReference>
<dbReference type="Pfam" id="PF01656">
    <property type="entry name" value="CbiA"/>
    <property type="match status" value="1"/>
</dbReference>
<dbReference type="PANTHER" id="PTHR21343">
    <property type="entry name" value="DETHIOBIOTIN SYNTHETASE"/>
    <property type="match status" value="1"/>
</dbReference>
<gene>
    <name evidence="7" type="primary">cobQ</name>
    <name evidence="10" type="ORF">B7H23_10120</name>
</gene>
<comment type="pathway">
    <text evidence="1 7">Cofactor biosynthesis; adenosylcobalamin biosynthesis.</text>
</comment>
<evidence type="ECO:0000256" key="5">
    <source>
        <dbReference type="ARBA" id="ARBA00022962"/>
    </source>
</evidence>
<feature type="domain" description="CobB/CobQ-like glutamine amidotransferase" evidence="9">
    <location>
        <begin position="265"/>
        <end position="449"/>
    </location>
</feature>
<dbReference type="PROSITE" id="PS51274">
    <property type="entry name" value="GATASE_COBBQ"/>
    <property type="match status" value="1"/>
</dbReference>
<accession>A0A231UX07</accession>
<feature type="domain" description="CobQ/CobB/MinD/ParA nucleotide binding" evidence="8">
    <location>
        <begin position="15"/>
        <end position="247"/>
    </location>
</feature>
<evidence type="ECO:0000256" key="1">
    <source>
        <dbReference type="ARBA" id="ARBA00004953"/>
    </source>
</evidence>
<organism evidence="10 11">
    <name type="scientific">Notoacmeibacter marinus</name>
    <dbReference type="NCBI Taxonomy" id="1876515"/>
    <lineage>
        <taxon>Bacteria</taxon>
        <taxon>Pseudomonadati</taxon>
        <taxon>Pseudomonadota</taxon>
        <taxon>Alphaproteobacteria</taxon>
        <taxon>Hyphomicrobiales</taxon>
        <taxon>Notoacmeibacteraceae</taxon>
        <taxon>Notoacmeibacter</taxon>
    </lineage>
</organism>
<dbReference type="Pfam" id="PF07685">
    <property type="entry name" value="GATase_3"/>
    <property type="match status" value="1"/>
</dbReference>
<name>A0A231UX07_9HYPH</name>
<dbReference type="InterPro" id="IPR011698">
    <property type="entry name" value="GATase_3"/>
</dbReference>
<evidence type="ECO:0000256" key="7">
    <source>
        <dbReference type="HAMAP-Rule" id="MF_00028"/>
    </source>
</evidence>
<reference evidence="11" key="1">
    <citation type="journal article" date="2017" name="Int. J. Syst. Evol. Microbiol.">
        <title>Notoacmeibacter marinus gen. nov., sp. nov., isolated from the gut of a limpet and proposal of Notoacmeibacteraceae fam. nov. in the order Rhizobiales of the class Alphaproteobacteria.</title>
        <authorList>
            <person name="Huang Z."/>
            <person name="Guo F."/>
            <person name="Lai Q."/>
        </authorList>
    </citation>
    <scope>NUCLEOTIDE SEQUENCE [LARGE SCALE GENOMIC DNA]</scope>
    <source>
        <strain evidence="11">XMTR2A4</strain>
    </source>
</reference>
<dbReference type="GO" id="GO:0003824">
    <property type="term" value="F:catalytic activity"/>
    <property type="evidence" value="ECO:0007669"/>
    <property type="project" value="InterPro"/>
</dbReference>
<protein>
    <recommendedName>
        <fullName evidence="3 7">Cobyric acid synthase</fullName>
    </recommendedName>
</protein>
<keyword evidence="11" id="KW-1185">Reference proteome</keyword>
<keyword evidence="4 7" id="KW-0169">Cobalamin biosynthesis</keyword>
<dbReference type="InterPro" id="IPR027417">
    <property type="entry name" value="P-loop_NTPase"/>
</dbReference>